<dbReference type="GO" id="GO:0005085">
    <property type="term" value="F:guanyl-nucleotide exchange factor activity"/>
    <property type="evidence" value="ECO:0007669"/>
    <property type="project" value="InterPro"/>
</dbReference>
<dbReference type="PANTHER" id="PTHR45818:SF3">
    <property type="entry name" value="PROTEIN VAV"/>
    <property type="match status" value="1"/>
</dbReference>
<dbReference type="Gene3D" id="1.20.900.10">
    <property type="entry name" value="Dbl homology (DH) domain"/>
    <property type="match status" value="1"/>
</dbReference>
<organism evidence="3 4">
    <name type="scientific">Thyridium curvatum</name>
    <dbReference type="NCBI Taxonomy" id="1093900"/>
    <lineage>
        <taxon>Eukaryota</taxon>
        <taxon>Fungi</taxon>
        <taxon>Dikarya</taxon>
        <taxon>Ascomycota</taxon>
        <taxon>Pezizomycotina</taxon>
        <taxon>Sordariomycetes</taxon>
        <taxon>Sordariomycetidae</taxon>
        <taxon>Thyridiales</taxon>
        <taxon>Thyridiaceae</taxon>
        <taxon>Thyridium</taxon>
    </lineage>
</organism>
<keyword evidence="4" id="KW-1185">Reference proteome</keyword>
<dbReference type="InParanoid" id="A0A507B2Y3"/>
<dbReference type="EMBL" id="SKBQ01000016">
    <property type="protein sequence ID" value="TPX16622.1"/>
    <property type="molecule type" value="Genomic_DNA"/>
</dbReference>
<protein>
    <recommendedName>
        <fullName evidence="2">DH domain-containing protein</fullName>
    </recommendedName>
</protein>
<dbReference type="STRING" id="1093900.A0A507B2Y3"/>
<dbReference type="OrthoDB" id="8059989at2759"/>
<dbReference type="PROSITE" id="PS50010">
    <property type="entry name" value="DH_2"/>
    <property type="match status" value="1"/>
</dbReference>
<dbReference type="RefSeq" id="XP_030998333.1">
    <property type="nucleotide sequence ID" value="XM_031137877.1"/>
</dbReference>
<reference evidence="3 4" key="1">
    <citation type="submission" date="2019-06" db="EMBL/GenBank/DDBJ databases">
        <title>Draft genome sequence of the filamentous fungus Phialemoniopsis curvata isolated from diesel fuel.</title>
        <authorList>
            <person name="Varaljay V.A."/>
            <person name="Lyon W.J."/>
            <person name="Crouch A.L."/>
            <person name="Drake C.E."/>
            <person name="Hollomon J.M."/>
            <person name="Nadeau L.J."/>
            <person name="Nunn H.S."/>
            <person name="Stevenson B.S."/>
            <person name="Bojanowski C.L."/>
            <person name="Crookes-Goodson W.J."/>
        </authorList>
    </citation>
    <scope>NUCLEOTIDE SEQUENCE [LARGE SCALE GENOMIC DNA]</scope>
    <source>
        <strain evidence="3 4">D216</strain>
    </source>
</reference>
<dbReference type="Pfam" id="PF00621">
    <property type="entry name" value="RhoGEF"/>
    <property type="match status" value="1"/>
</dbReference>
<sequence length="793" mass="88599">MSLASTSIIGRTRRDMLRSTAGVTKVDRSTRTSISVGRFSEDGFITDRQPPPDPAVIYRAHQRMRILEELVATEEGYIGDMRFLANAYVTTLASMPTLPGGLRTSINRNIMDLIELHEEILGELHRAIPHSEYSQTTDSESAPIHVGQPSHHRWGGSVDGEPEHQRKSLRPQDTTGMTADPQVAATVARIFIHKMNRFFLYEEYGAKYELMIRDISLARQTLPRWDRCQRGLEALASSLSAANAPADQQKKSLTIRDLLVKPIQRVCRYPLLFSELLKHTPVCDCPSSHMDVEHTLVRLRETTKEINRAADDSQVRSTVERTWLLQDRLSFANQKLDAMSRSRIRSLGHIRLCGVLHVCWQTRDSVTGSYMICLLYRCHLCIATAGRADSMYAIQACIPLNNIKVEEPDNGRGMYSEYDAFPAPGLCRKTIRLTHAKGLQCHTARYSWKLVFESDHQLYELIMSACSQKEMMHWRTRLDNSTPVNGQHQSQTCPIGSLALDIKSLGFVYRKPGTMTRRMSIHRATTLGPKSPLYQVIIKNTSNHKESTGTSTKSPINRSHSLLTTTARIPVLAPARGERARLEALVSDVWTKEILPFPGIMERSRSERPARTSASSMIRKLSVASIASTFSRRSSSFSSMHVAGTADQLDDNESTTTLEQDIEGHAVENEASPGEWSKSCLSVITDEADKRSITPPHGTIIDEAKEIERTSSRVEGRLRTAVQSMASLNTCRPTSRQVTQTSRVTAANSMQESANTPFSDSCAASPVKPVSKWTKIGSLHRGVSVQGIRSLFR</sequence>
<dbReference type="InterPro" id="IPR035899">
    <property type="entry name" value="DBL_dom_sf"/>
</dbReference>
<feature type="domain" description="DH" evidence="2">
    <location>
        <begin position="62"/>
        <end position="309"/>
    </location>
</feature>
<evidence type="ECO:0000313" key="3">
    <source>
        <dbReference type="EMBL" id="TPX16622.1"/>
    </source>
</evidence>
<dbReference type="GO" id="GO:0005737">
    <property type="term" value="C:cytoplasm"/>
    <property type="evidence" value="ECO:0007669"/>
    <property type="project" value="TreeGrafter"/>
</dbReference>
<dbReference type="InterPro" id="IPR000219">
    <property type="entry name" value="DH_dom"/>
</dbReference>
<dbReference type="AlphaFoldDB" id="A0A507B2Y3"/>
<gene>
    <name evidence="3" type="ORF">E0L32_003563</name>
</gene>
<name>A0A507B2Y3_9PEZI</name>
<feature type="region of interest" description="Disordered" evidence="1">
    <location>
        <begin position="131"/>
        <end position="177"/>
    </location>
</feature>
<accession>A0A507B2Y3</accession>
<evidence type="ECO:0000259" key="2">
    <source>
        <dbReference type="PROSITE" id="PS50010"/>
    </source>
</evidence>
<dbReference type="GeneID" id="41971010"/>
<evidence type="ECO:0000256" key="1">
    <source>
        <dbReference type="SAM" id="MobiDB-lite"/>
    </source>
</evidence>
<proteinExistence type="predicted"/>
<evidence type="ECO:0000313" key="4">
    <source>
        <dbReference type="Proteomes" id="UP000319257"/>
    </source>
</evidence>
<dbReference type="SMART" id="SM00325">
    <property type="entry name" value="RhoGEF"/>
    <property type="match status" value="1"/>
</dbReference>
<dbReference type="PANTHER" id="PTHR45818">
    <property type="entry name" value="PROTEIN VAV"/>
    <property type="match status" value="1"/>
</dbReference>
<comment type="caution">
    <text evidence="3">The sequence shown here is derived from an EMBL/GenBank/DDBJ whole genome shotgun (WGS) entry which is preliminary data.</text>
</comment>
<dbReference type="Proteomes" id="UP000319257">
    <property type="component" value="Unassembled WGS sequence"/>
</dbReference>
<dbReference type="SUPFAM" id="SSF48065">
    <property type="entry name" value="DBL homology domain (DH-domain)"/>
    <property type="match status" value="1"/>
</dbReference>